<dbReference type="GeneID" id="56460686"/>
<feature type="transmembrane region" description="Helical" evidence="1">
    <location>
        <begin position="480"/>
        <end position="499"/>
    </location>
</feature>
<dbReference type="InterPro" id="IPR001646">
    <property type="entry name" value="5peptide_repeat"/>
</dbReference>
<evidence type="ECO:0000313" key="2">
    <source>
        <dbReference type="EMBL" id="AYJ79612.1"/>
    </source>
</evidence>
<protein>
    <submittedName>
        <fullName evidence="2">Membrane protein</fullName>
    </submittedName>
</protein>
<proteinExistence type="predicted"/>
<dbReference type="Gene3D" id="2.160.20.80">
    <property type="entry name" value="E3 ubiquitin-protein ligase SopA"/>
    <property type="match status" value="1"/>
</dbReference>
<accession>A0AAD0X9T4</accession>
<dbReference type="Pfam" id="PF13576">
    <property type="entry name" value="Pentapeptide_3"/>
    <property type="match status" value="1"/>
</dbReference>
<organism evidence="2 3">
    <name type="scientific">Aliarcobacter cryaerophilus ATCC 43158</name>
    <dbReference type="NCBI Taxonomy" id="1032070"/>
    <lineage>
        <taxon>Bacteria</taxon>
        <taxon>Pseudomonadati</taxon>
        <taxon>Campylobacterota</taxon>
        <taxon>Epsilonproteobacteria</taxon>
        <taxon>Campylobacterales</taxon>
        <taxon>Arcobacteraceae</taxon>
        <taxon>Aliarcobacter</taxon>
    </lineage>
</organism>
<feature type="transmembrane region" description="Helical" evidence="1">
    <location>
        <begin position="366"/>
        <end position="383"/>
    </location>
</feature>
<name>A0AAD0X9T4_9BACT</name>
<feature type="transmembrane region" description="Helical" evidence="1">
    <location>
        <begin position="403"/>
        <end position="428"/>
    </location>
</feature>
<evidence type="ECO:0000256" key="1">
    <source>
        <dbReference type="SAM" id="Phobius"/>
    </source>
</evidence>
<keyword evidence="1" id="KW-0812">Transmembrane</keyword>
<dbReference type="KEGG" id="acre:ACRYA_0463"/>
<gene>
    <name evidence="2" type="ORF">ACRYA_0463</name>
</gene>
<keyword evidence="1" id="KW-1133">Transmembrane helix</keyword>
<dbReference type="AlphaFoldDB" id="A0AAD0X9T4"/>
<sequence length="509" mass="60366">MLKIIKKNITFKNKKFSNFKNEIKDDLTKVEKIKFINCTFTNCFSDNLIINKNCEVIFEKCTIKGEFRHIFCESIIFKDSEIEKYYFNNPSEDKIKIKDLLFFNSKIDNLELEGVVLKEQLIKNNNNIKEKFKEIKSLILKNCSIEKNFIIDSSERKKENDSKRFKITKLDLTNSIFEENTKVKIQFCDVNDAIFYNTKFKDLADFYQSKFEKVNFERTDFEKISVFSESEFNCDLDFKYTKFLGKAIFRDTIVSGKFDLRNSIFDAEANFLDITSKSRKKYDEITNDYKFIGEPTDINVANRETARIIKNFYDNSNNIIEANRFYKLEMKKRMEEYNSLKKSDYRTFERLIFILHEWSSNHSQNWFLPFFWIVSLTFGYSLFACDFTNNSINNKIILDLIELTFDTTGVVTITFIINCIILAYLSYLILEKDNVIIHPILIYLLVSFYMLYVYFSSDLYLKSFANSLNPFSLMTGSEKITILGLCYKIAIAYLIYQLIVSIRQNTRRK</sequence>
<dbReference type="EMBL" id="CP032823">
    <property type="protein sequence ID" value="AYJ79612.1"/>
    <property type="molecule type" value="Genomic_DNA"/>
</dbReference>
<keyword evidence="1" id="KW-0472">Membrane</keyword>
<dbReference type="RefSeq" id="WP_105918129.1">
    <property type="nucleotide sequence ID" value="NZ_CP021072.1"/>
</dbReference>
<dbReference type="Proteomes" id="UP000273809">
    <property type="component" value="Chromosome"/>
</dbReference>
<feature type="transmembrane region" description="Helical" evidence="1">
    <location>
        <begin position="440"/>
        <end position="460"/>
    </location>
</feature>
<reference evidence="2 3" key="1">
    <citation type="submission" date="2018-10" db="EMBL/GenBank/DDBJ databases">
        <title>Complete genome sequences of Arcobacter cryaerophilus strains ATCC 43158 and ATCC 49615.</title>
        <authorList>
            <person name="Miller W.G."/>
            <person name="Yee E."/>
            <person name="Bono J.L."/>
        </authorList>
    </citation>
    <scope>NUCLEOTIDE SEQUENCE [LARGE SCALE GENOMIC DNA]</scope>
    <source>
        <strain evidence="2 3">ATCC 43158</strain>
    </source>
</reference>
<evidence type="ECO:0000313" key="3">
    <source>
        <dbReference type="Proteomes" id="UP000273809"/>
    </source>
</evidence>